<comment type="caution">
    <text evidence="1">The sequence shown here is derived from an EMBL/GenBank/DDBJ whole genome shotgun (WGS) entry which is preliminary data.</text>
</comment>
<dbReference type="RefSeq" id="WP_409542991.1">
    <property type="nucleotide sequence ID" value="NZ_JBKBDD010000003.1"/>
</dbReference>
<dbReference type="EMBL" id="JBKBDD010000003">
    <property type="protein sequence ID" value="MFN6543345.1"/>
    <property type="molecule type" value="Genomic_DNA"/>
</dbReference>
<protein>
    <recommendedName>
        <fullName evidence="3">S9 family peptidase</fullName>
    </recommendedName>
</protein>
<keyword evidence="2" id="KW-1185">Reference proteome</keyword>
<proteinExistence type="predicted"/>
<evidence type="ECO:0000313" key="1">
    <source>
        <dbReference type="EMBL" id="MFN6543345.1"/>
    </source>
</evidence>
<dbReference type="Proteomes" id="UP001635816">
    <property type="component" value="Unassembled WGS sequence"/>
</dbReference>
<reference evidence="1 2" key="1">
    <citation type="submission" date="2024-12" db="EMBL/GenBank/DDBJ databases">
        <title>The coexistence of Mycolicibacterium septicum and Mycolicibacterium nivoides in clinical samples.</title>
        <authorList>
            <person name="Wang C."/>
            <person name="Feng Y."/>
            <person name="Zong Z."/>
        </authorList>
    </citation>
    <scope>NUCLEOTIDE SEQUENCE [LARGE SCALE GENOMIC DNA]</scope>
    <source>
        <strain evidence="1 2">120309</strain>
    </source>
</reference>
<organism evidence="1 2">
    <name type="scientific">Mycolicibacterium nivoides</name>
    <dbReference type="NCBI Taxonomy" id="2487344"/>
    <lineage>
        <taxon>Bacteria</taxon>
        <taxon>Bacillati</taxon>
        <taxon>Actinomycetota</taxon>
        <taxon>Actinomycetes</taxon>
        <taxon>Mycobacteriales</taxon>
        <taxon>Mycobacteriaceae</taxon>
        <taxon>Mycolicibacterium</taxon>
    </lineage>
</organism>
<evidence type="ECO:0008006" key="3">
    <source>
        <dbReference type="Google" id="ProtNLM"/>
    </source>
</evidence>
<accession>A0ABW9L6M3</accession>
<evidence type="ECO:0000313" key="2">
    <source>
        <dbReference type="Proteomes" id="UP001635816"/>
    </source>
</evidence>
<sequence>MAEPLKTPRELFGDKSRIKSRSFGKRNDGVVFNASGVVQVAPERFVFIDNHEPTAVFELTLDPDNDELKQIRRRDLVGVTERQLGDPEGLTRVDTDGRTYLVATSSLSVSASRVNDGLVRIRYGDSGDLRAEPMAGFRSWLLAHEPTLAAAAASEPDDGGVNIEGVAWDPGARALLFGVRGPAEPGQVTIVEVPAAASGLWSTAAGTAAWTTAALGTPVTRTLRVPHSAALQGIRDISYDERSGQFLILLGKSLSRKAEPFALCTWTRGAEALRVTGARFDESMKPEGCTAFYRDGKRRILIVDDRGGYAVTGG</sequence>
<gene>
    <name evidence="1" type="ORF">ACK4CT_09145</name>
</gene>
<name>A0ABW9L6M3_9MYCO</name>